<protein>
    <submittedName>
        <fullName evidence="1">Uncharacterized protein</fullName>
    </submittedName>
</protein>
<dbReference type="STRING" id="797302.Halru_2689"/>
<proteinExistence type="predicted"/>
<dbReference type="GeneID" id="55574962"/>
<accession>L0IER9</accession>
<reference evidence="1" key="1">
    <citation type="submission" date="2011-09" db="EMBL/GenBank/DDBJ databases">
        <title>Complete sequence of Halovivax ruber XH-70.</title>
        <authorList>
            <consortium name="US DOE Joint Genome Institute"/>
            <person name="Lucas S."/>
            <person name="Han J."/>
            <person name="Lapidus A."/>
            <person name="Cheng J.-F."/>
            <person name="Goodwin L."/>
            <person name="Pitluck S."/>
            <person name="Peters L."/>
            <person name="Mikhailova N."/>
            <person name="Davenport K."/>
            <person name="Detter J.C."/>
            <person name="Han C."/>
            <person name="Tapia R."/>
            <person name="Land M."/>
            <person name="Hauser L."/>
            <person name="Kyrpides N."/>
            <person name="Ivanova N."/>
            <person name="Pagani I."/>
            <person name="Sproer C."/>
            <person name="Anderson I."/>
            <person name="Woyke T."/>
        </authorList>
    </citation>
    <scope>NUCLEOTIDE SEQUENCE</scope>
    <source>
        <strain evidence="1">XH-70</strain>
    </source>
</reference>
<dbReference type="OrthoDB" id="202924at2157"/>
<dbReference type="Proteomes" id="UP000010846">
    <property type="component" value="Chromosome"/>
</dbReference>
<evidence type="ECO:0000313" key="2">
    <source>
        <dbReference type="Proteomes" id="UP000010846"/>
    </source>
</evidence>
<sequence length="55" mass="6393">MMRSSEPLRPFAISRSRLETTWRVDEEGYLHTGTNGSFVESSRLRVLSDQLEAHR</sequence>
<dbReference type="EMBL" id="CP003050">
    <property type="protein sequence ID" value="AGB17264.1"/>
    <property type="molecule type" value="Genomic_DNA"/>
</dbReference>
<dbReference type="RefSeq" id="WP_015301860.1">
    <property type="nucleotide sequence ID" value="NC_019964.1"/>
</dbReference>
<organism evidence="1 2">
    <name type="scientific">Halovivax ruber (strain DSM 18193 / JCM 13892 / XH-70)</name>
    <dbReference type="NCBI Taxonomy" id="797302"/>
    <lineage>
        <taxon>Archaea</taxon>
        <taxon>Methanobacteriati</taxon>
        <taxon>Methanobacteriota</taxon>
        <taxon>Stenosarchaea group</taxon>
        <taxon>Halobacteria</taxon>
        <taxon>Halobacteriales</taxon>
        <taxon>Natrialbaceae</taxon>
        <taxon>Halovivax</taxon>
    </lineage>
</organism>
<name>L0IER9_HALRX</name>
<keyword evidence="2" id="KW-1185">Reference proteome</keyword>
<dbReference type="AlphaFoldDB" id="L0IER9"/>
<dbReference type="KEGG" id="hru:Halru_2689"/>
<dbReference type="HOGENOM" id="CLU_3020890_0_0_2"/>
<evidence type="ECO:0000313" key="1">
    <source>
        <dbReference type="EMBL" id="AGB17264.1"/>
    </source>
</evidence>
<gene>
    <name evidence="1" type="ordered locus">Halru_2689</name>
</gene>